<keyword evidence="2" id="KW-1185">Reference proteome</keyword>
<organism evidence="1 2">
    <name type="scientific">Abeliophyllum distichum</name>
    <dbReference type="NCBI Taxonomy" id="126358"/>
    <lineage>
        <taxon>Eukaryota</taxon>
        <taxon>Viridiplantae</taxon>
        <taxon>Streptophyta</taxon>
        <taxon>Embryophyta</taxon>
        <taxon>Tracheophyta</taxon>
        <taxon>Spermatophyta</taxon>
        <taxon>Magnoliopsida</taxon>
        <taxon>eudicotyledons</taxon>
        <taxon>Gunneridae</taxon>
        <taxon>Pentapetalae</taxon>
        <taxon>asterids</taxon>
        <taxon>lamiids</taxon>
        <taxon>Lamiales</taxon>
        <taxon>Oleaceae</taxon>
        <taxon>Forsythieae</taxon>
        <taxon>Abeliophyllum</taxon>
    </lineage>
</organism>
<name>A0ABD1QVK2_9LAMI</name>
<comment type="caution">
    <text evidence="1">The sequence shown here is derived from an EMBL/GenBank/DDBJ whole genome shotgun (WGS) entry which is preliminary data.</text>
</comment>
<accession>A0ABD1QVK2</accession>
<gene>
    <name evidence="1" type="ORF">Adt_33209</name>
</gene>
<evidence type="ECO:0000313" key="1">
    <source>
        <dbReference type="EMBL" id="KAL2480243.1"/>
    </source>
</evidence>
<dbReference type="AlphaFoldDB" id="A0ABD1QVK2"/>
<proteinExistence type="predicted"/>
<dbReference type="EMBL" id="JBFOLK010000010">
    <property type="protein sequence ID" value="KAL2480243.1"/>
    <property type="molecule type" value="Genomic_DNA"/>
</dbReference>
<reference evidence="2" key="1">
    <citation type="submission" date="2024-07" db="EMBL/GenBank/DDBJ databases">
        <title>Two chromosome-level genome assemblies of Korean endemic species Abeliophyllum distichum and Forsythia ovata (Oleaceae).</title>
        <authorList>
            <person name="Jang H."/>
        </authorList>
    </citation>
    <scope>NUCLEOTIDE SEQUENCE [LARGE SCALE GENOMIC DNA]</scope>
</reference>
<evidence type="ECO:0000313" key="2">
    <source>
        <dbReference type="Proteomes" id="UP001604336"/>
    </source>
</evidence>
<dbReference type="Proteomes" id="UP001604336">
    <property type="component" value="Unassembled WGS sequence"/>
</dbReference>
<protein>
    <submittedName>
        <fullName evidence="1">Uncharacterized protein</fullName>
    </submittedName>
</protein>
<sequence>MGEALARSVAPWEKQVAMWPSPSRRGPCAKCCSMERASCNMAESQMERYLHEALLNVRSKLQCGRVPVGEALAQSVALCEEQAAMCPSSSGRGACTKCCSM</sequence>